<feature type="transmembrane region" description="Helical" evidence="1">
    <location>
        <begin position="247"/>
        <end position="266"/>
    </location>
</feature>
<comment type="caution">
    <text evidence="2">The sequence shown here is derived from an EMBL/GenBank/DDBJ whole genome shotgun (WGS) entry which is preliminary data.</text>
</comment>
<dbReference type="Proteomes" id="UP001283361">
    <property type="component" value="Unassembled WGS sequence"/>
</dbReference>
<reference evidence="2" key="1">
    <citation type="journal article" date="2023" name="G3 (Bethesda)">
        <title>A reference genome for the long-term kleptoplast-retaining sea slug Elysia crispata morphotype clarki.</title>
        <authorList>
            <person name="Eastman K.E."/>
            <person name="Pendleton A.L."/>
            <person name="Shaikh M.A."/>
            <person name="Suttiyut T."/>
            <person name="Ogas R."/>
            <person name="Tomko P."/>
            <person name="Gavelis G."/>
            <person name="Widhalm J.R."/>
            <person name="Wisecaver J.H."/>
        </authorList>
    </citation>
    <scope>NUCLEOTIDE SEQUENCE</scope>
    <source>
        <strain evidence="2">ECLA1</strain>
    </source>
</reference>
<sequence length="325" mass="37357">MSDLICPLFYFCTLTRANPGLSIVLSLLCPNTKALIPRYQSKMLEKFTLQVKSSQSDDQRNTALVYDPSIREFGPWILHNIEHSSTAITEVRETFLYHLATITLHRFIAANDIVSREAEMLTHSLVSGWINSLFEVVKFLLLFPHLTLHSYLIESDTVCLISYFFSISFHSSLMPHRVLFLMPHLILFLNLISFFTHASPRPIPYASSHTFSQSHFILHSCLTASYSLCLISYFFSISFHSSLMPHYLQFLMPHLILFLNLISFFTHASPRPIPYASSHTYSQPYLILHLCLIHILLPYVSSHIYYQPQSTLHSCLTASFTLCLI</sequence>
<evidence type="ECO:0000313" key="3">
    <source>
        <dbReference type="Proteomes" id="UP001283361"/>
    </source>
</evidence>
<accession>A0AAE1DIP1</accession>
<dbReference type="AlphaFoldDB" id="A0AAE1DIP1"/>
<feature type="transmembrane region" description="Helical" evidence="1">
    <location>
        <begin position="148"/>
        <end position="166"/>
    </location>
</feature>
<protein>
    <submittedName>
        <fullName evidence="2">Uncharacterized protein</fullName>
    </submittedName>
</protein>
<keyword evidence="3" id="KW-1185">Reference proteome</keyword>
<organism evidence="2 3">
    <name type="scientific">Elysia crispata</name>
    <name type="common">lettuce slug</name>
    <dbReference type="NCBI Taxonomy" id="231223"/>
    <lineage>
        <taxon>Eukaryota</taxon>
        <taxon>Metazoa</taxon>
        <taxon>Spiralia</taxon>
        <taxon>Lophotrochozoa</taxon>
        <taxon>Mollusca</taxon>
        <taxon>Gastropoda</taxon>
        <taxon>Heterobranchia</taxon>
        <taxon>Euthyneura</taxon>
        <taxon>Panpulmonata</taxon>
        <taxon>Sacoglossa</taxon>
        <taxon>Placobranchoidea</taxon>
        <taxon>Plakobranchidae</taxon>
        <taxon>Elysia</taxon>
    </lineage>
</organism>
<name>A0AAE1DIP1_9GAST</name>
<gene>
    <name evidence="2" type="ORF">RRG08_008274</name>
</gene>
<feature type="transmembrane region" description="Helical" evidence="1">
    <location>
        <begin position="178"/>
        <end position="196"/>
    </location>
</feature>
<feature type="transmembrane region" description="Helical" evidence="1">
    <location>
        <begin position="286"/>
        <end position="306"/>
    </location>
</feature>
<keyword evidence="1" id="KW-1133">Transmembrane helix</keyword>
<proteinExistence type="predicted"/>
<evidence type="ECO:0000256" key="1">
    <source>
        <dbReference type="SAM" id="Phobius"/>
    </source>
</evidence>
<feature type="transmembrane region" description="Helical" evidence="1">
    <location>
        <begin position="216"/>
        <end position="235"/>
    </location>
</feature>
<evidence type="ECO:0000313" key="2">
    <source>
        <dbReference type="EMBL" id="KAK3772036.1"/>
    </source>
</evidence>
<dbReference type="EMBL" id="JAWDGP010003662">
    <property type="protein sequence ID" value="KAK3772036.1"/>
    <property type="molecule type" value="Genomic_DNA"/>
</dbReference>
<keyword evidence="1" id="KW-0472">Membrane</keyword>
<keyword evidence="1" id="KW-0812">Transmembrane</keyword>